<protein>
    <recommendedName>
        <fullName evidence="7">Protein-L-isoaspartate O-methyltransferase</fullName>
        <ecNumber evidence="7">2.1.1.77</ecNumber>
    </recommendedName>
    <alternativeName>
        <fullName evidence="7">L-isoaspartyl protein carboxyl methyltransferase</fullName>
    </alternativeName>
    <alternativeName>
        <fullName evidence="7">Protein L-isoaspartyl methyltransferase</fullName>
    </alternativeName>
    <alternativeName>
        <fullName evidence="7">Protein-beta-aspartate methyltransferase</fullName>
        <shortName evidence="7">PIMT</shortName>
    </alternativeName>
</protein>
<dbReference type="Proteomes" id="UP000680714">
    <property type="component" value="Unassembled WGS sequence"/>
</dbReference>
<dbReference type="Gene3D" id="3.40.50.150">
    <property type="entry name" value="Vaccinia Virus protein VP39"/>
    <property type="match status" value="1"/>
</dbReference>
<dbReference type="GO" id="GO:0004719">
    <property type="term" value="F:protein-L-isoaspartate (D-aspartate) O-methyltransferase activity"/>
    <property type="evidence" value="ECO:0007669"/>
    <property type="project" value="UniProtKB-EC"/>
</dbReference>
<comment type="catalytic activity">
    <reaction evidence="7">
        <text>[protein]-L-isoaspartate + S-adenosyl-L-methionine = [protein]-L-isoaspartate alpha-methyl ester + S-adenosyl-L-homocysteine</text>
        <dbReference type="Rhea" id="RHEA:12705"/>
        <dbReference type="Rhea" id="RHEA-COMP:12143"/>
        <dbReference type="Rhea" id="RHEA-COMP:12144"/>
        <dbReference type="ChEBI" id="CHEBI:57856"/>
        <dbReference type="ChEBI" id="CHEBI:59789"/>
        <dbReference type="ChEBI" id="CHEBI:90596"/>
        <dbReference type="ChEBI" id="CHEBI:90598"/>
        <dbReference type="EC" id="2.1.1.77"/>
    </reaction>
</comment>
<keyword evidence="9" id="KW-1185">Reference proteome</keyword>
<evidence type="ECO:0000256" key="6">
    <source>
        <dbReference type="ARBA" id="ARBA00022691"/>
    </source>
</evidence>
<evidence type="ECO:0000256" key="7">
    <source>
        <dbReference type="HAMAP-Rule" id="MF_00090"/>
    </source>
</evidence>
<dbReference type="PROSITE" id="PS01279">
    <property type="entry name" value="PCMT"/>
    <property type="match status" value="1"/>
</dbReference>
<dbReference type="EC" id="2.1.1.77" evidence="7"/>
<dbReference type="RefSeq" id="WP_211545968.1">
    <property type="nucleotide sequence ID" value="NZ_JAGTUF010000001.1"/>
</dbReference>
<dbReference type="InterPro" id="IPR029063">
    <property type="entry name" value="SAM-dependent_MTases_sf"/>
</dbReference>
<evidence type="ECO:0000256" key="4">
    <source>
        <dbReference type="ARBA" id="ARBA00022603"/>
    </source>
</evidence>
<dbReference type="NCBIfam" id="NF001453">
    <property type="entry name" value="PRK00312.1"/>
    <property type="match status" value="1"/>
</dbReference>
<dbReference type="GO" id="GO:0032259">
    <property type="term" value="P:methylation"/>
    <property type="evidence" value="ECO:0007669"/>
    <property type="project" value="UniProtKB-KW"/>
</dbReference>
<comment type="subcellular location">
    <subcellularLocation>
        <location evidence="1 7">Cytoplasm</location>
    </subcellularLocation>
</comment>
<dbReference type="SUPFAM" id="SSF53335">
    <property type="entry name" value="S-adenosyl-L-methionine-dependent methyltransferases"/>
    <property type="match status" value="1"/>
</dbReference>
<feature type="active site" evidence="7">
    <location>
        <position position="61"/>
    </location>
</feature>
<reference evidence="8 9" key="1">
    <citation type="submission" date="2021-04" db="EMBL/GenBank/DDBJ databases">
        <title>Magnetospirillum sulfuroxidans sp. nov., a facultative chemolithoautotrophic sulfur-oxidizing alphaproteobacterium isolated from freshwater sediment and proposals for Paramagetospirillum gen. nov., and Magnetospirillaceae fam. nov.</title>
        <authorList>
            <person name="Koziaeva V."/>
            <person name="Geelhoed J.S."/>
            <person name="Sorokin D.Y."/>
            <person name="Grouzdev D.S."/>
        </authorList>
    </citation>
    <scope>NUCLEOTIDE SEQUENCE [LARGE SCALE GENOMIC DNA]</scope>
    <source>
        <strain evidence="8 9">J10</strain>
    </source>
</reference>
<dbReference type="PANTHER" id="PTHR11579">
    <property type="entry name" value="PROTEIN-L-ISOASPARTATE O-METHYLTRANSFERASE"/>
    <property type="match status" value="1"/>
</dbReference>
<keyword evidence="5 7" id="KW-0808">Transferase</keyword>
<dbReference type="EMBL" id="JAGTUF010000001">
    <property type="protein sequence ID" value="MBR9970478.1"/>
    <property type="molecule type" value="Genomic_DNA"/>
</dbReference>
<comment type="similarity">
    <text evidence="2 7">Belongs to the methyltransferase superfamily. L-isoaspartyl/D-aspartyl protein methyltransferase family.</text>
</comment>
<comment type="function">
    <text evidence="7">Catalyzes the methyl esterification of L-isoaspartyl residues in peptides and proteins that result from spontaneous decomposition of normal L-aspartyl and L-asparaginyl residues. It plays a role in the repair and/or degradation of damaged proteins.</text>
</comment>
<evidence type="ECO:0000313" key="9">
    <source>
        <dbReference type="Proteomes" id="UP000680714"/>
    </source>
</evidence>
<organism evidence="8 9">
    <name type="scientific">Magnetospirillum sulfuroxidans</name>
    <dbReference type="NCBI Taxonomy" id="611300"/>
    <lineage>
        <taxon>Bacteria</taxon>
        <taxon>Pseudomonadati</taxon>
        <taxon>Pseudomonadota</taxon>
        <taxon>Alphaproteobacteria</taxon>
        <taxon>Rhodospirillales</taxon>
        <taxon>Rhodospirillaceae</taxon>
        <taxon>Magnetospirillum</taxon>
    </lineage>
</organism>
<evidence type="ECO:0000256" key="3">
    <source>
        <dbReference type="ARBA" id="ARBA00022490"/>
    </source>
</evidence>
<dbReference type="NCBIfam" id="TIGR00080">
    <property type="entry name" value="pimt"/>
    <property type="match status" value="1"/>
</dbReference>
<accession>A0ABS5I9Q3</accession>
<evidence type="ECO:0000256" key="5">
    <source>
        <dbReference type="ARBA" id="ARBA00022679"/>
    </source>
</evidence>
<proteinExistence type="inferred from homology"/>
<dbReference type="Pfam" id="PF01135">
    <property type="entry name" value="PCMT"/>
    <property type="match status" value="1"/>
</dbReference>
<dbReference type="InterPro" id="IPR000682">
    <property type="entry name" value="PCMT"/>
</dbReference>
<evidence type="ECO:0000313" key="8">
    <source>
        <dbReference type="EMBL" id="MBR9970478.1"/>
    </source>
</evidence>
<keyword evidence="6 7" id="KW-0949">S-adenosyl-L-methionine</keyword>
<dbReference type="HAMAP" id="MF_00090">
    <property type="entry name" value="PIMT"/>
    <property type="match status" value="1"/>
</dbReference>
<keyword evidence="4 7" id="KW-0489">Methyltransferase</keyword>
<gene>
    <name evidence="7" type="primary">pcm</name>
    <name evidence="8" type="ORF">KEC16_01970</name>
</gene>
<name>A0ABS5I9Q3_9PROT</name>
<keyword evidence="3 7" id="KW-0963">Cytoplasm</keyword>
<sequence length="214" mass="23520">MVAAEPRVIRLLMELRRQGISDPRVLGALEKVPRQLFVAAPFLDQAYENHALPIACGQTVSQPYIVALMTQALAVNDRTKVLEVGTGSGYQAAVLAQLCRRVYTLERHKPLLQQAEQRFRTLRIHNITAKLGDGSRGWPEQAPFERIMVTAAAHDIPPLLVDQLQVGGIMVLPVGEAGSGEQDLVRVTRLEQGIDIQHLGPVRFVPLVEGIADT</sequence>
<dbReference type="CDD" id="cd02440">
    <property type="entry name" value="AdoMet_MTases"/>
    <property type="match status" value="1"/>
</dbReference>
<dbReference type="PANTHER" id="PTHR11579:SF0">
    <property type="entry name" value="PROTEIN-L-ISOASPARTATE(D-ASPARTATE) O-METHYLTRANSFERASE"/>
    <property type="match status" value="1"/>
</dbReference>
<evidence type="ECO:0000256" key="2">
    <source>
        <dbReference type="ARBA" id="ARBA00005369"/>
    </source>
</evidence>
<evidence type="ECO:0000256" key="1">
    <source>
        <dbReference type="ARBA" id="ARBA00004496"/>
    </source>
</evidence>
<comment type="caution">
    <text evidence="8">The sequence shown here is derived from an EMBL/GenBank/DDBJ whole genome shotgun (WGS) entry which is preliminary data.</text>
</comment>